<evidence type="ECO:0000313" key="1">
    <source>
        <dbReference type="EMBL" id="MDR7270917.1"/>
    </source>
</evidence>
<dbReference type="RefSeq" id="WP_310267285.1">
    <property type="nucleotide sequence ID" value="NZ_JAVDXU010000002.1"/>
</dbReference>
<comment type="caution">
    <text evidence="1">The sequence shown here is derived from an EMBL/GenBank/DDBJ whole genome shotgun (WGS) entry which is preliminary data.</text>
</comment>
<gene>
    <name evidence="1" type="ORF">J2X20_003575</name>
</gene>
<protein>
    <submittedName>
        <fullName evidence="1">Uncharacterized protein</fullName>
    </submittedName>
</protein>
<accession>A0ABU1YPX3</accession>
<name>A0ABU1YPX3_ROSSA</name>
<dbReference type="EMBL" id="JAVDXU010000002">
    <property type="protein sequence ID" value="MDR7270917.1"/>
    <property type="molecule type" value="Genomic_DNA"/>
</dbReference>
<organism evidence="1 2">
    <name type="scientific">Roseateles saccharophilus</name>
    <name type="common">Pseudomonas saccharophila</name>
    <dbReference type="NCBI Taxonomy" id="304"/>
    <lineage>
        <taxon>Bacteria</taxon>
        <taxon>Pseudomonadati</taxon>
        <taxon>Pseudomonadota</taxon>
        <taxon>Betaproteobacteria</taxon>
        <taxon>Burkholderiales</taxon>
        <taxon>Sphaerotilaceae</taxon>
        <taxon>Roseateles</taxon>
    </lineage>
</organism>
<keyword evidence="2" id="KW-1185">Reference proteome</keyword>
<dbReference type="Proteomes" id="UP001180453">
    <property type="component" value="Unassembled WGS sequence"/>
</dbReference>
<sequence>MAELLAQPRWVEAAQALVGGCVDLGPRQEGAVALMEAVCTGLGDRLYPAFLRVLAEVNLRGEYAARAAVAQTLAQSLSQGRLPSGSRAAWGSLQLGAQRRSLGPIEYLCLAAWPRPGDSRGPSELSPEQFQTLASAVMELLDCDPDARLLYADHLAAVADDPLDGTMPREVRAALRTLAQGWRSHPDASQACSAFVASLGKAAR</sequence>
<proteinExistence type="predicted"/>
<reference evidence="1 2" key="1">
    <citation type="submission" date="2023-07" db="EMBL/GenBank/DDBJ databases">
        <title>Sorghum-associated microbial communities from plants grown in Nebraska, USA.</title>
        <authorList>
            <person name="Schachtman D."/>
        </authorList>
    </citation>
    <scope>NUCLEOTIDE SEQUENCE [LARGE SCALE GENOMIC DNA]</scope>
    <source>
        <strain evidence="1 2">BE314</strain>
    </source>
</reference>
<evidence type="ECO:0000313" key="2">
    <source>
        <dbReference type="Proteomes" id="UP001180453"/>
    </source>
</evidence>